<evidence type="ECO:0000256" key="10">
    <source>
        <dbReference type="PROSITE-ProRule" id="PRU00042"/>
    </source>
</evidence>
<keyword evidence="9" id="KW-0539">Nucleus</keyword>
<dbReference type="GO" id="GO:0005634">
    <property type="term" value="C:nucleus"/>
    <property type="evidence" value="ECO:0007669"/>
    <property type="project" value="UniProtKB-SubCell"/>
</dbReference>
<feature type="domain" description="C2H2-type" evidence="11">
    <location>
        <begin position="544"/>
        <end position="571"/>
    </location>
</feature>
<feature type="domain" description="C2H2-type" evidence="11">
    <location>
        <begin position="753"/>
        <end position="781"/>
    </location>
</feature>
<dbReference type="SMART" id="SM00355">
    <property type="entry name" value="ZnF_C2H2"/>
    <property type="match status" value="13"/>
</dbReference>
<keyword evidence="2" id="KW-0479">Metal-binding</keyword>
<evidence type="ECO:0000256" key="7">
    <source>
        <dbReference type="ARBA" id="ARBA00023125"/>
    </source>
</evidence>
<feature type="domain" description="C2H2-type" evidence="11">
    <location>
        <begin position="640"/>
        <end position="667"/>
    </location>
</feature>
<comment type="subcellular location">
    <subcellularLocation>
        <location evidence="1">Nucleus</location>
    </subcellularLocation>
</comment>
<feature type="domain" description="C2H2-type" evidence="11">
    <location>
        <begin position="610"/>
        <end position="637"/>
    </location>
</feature>
<keyword evidence="4 10" id="KW-0863">Zinc-finger</keyword>
<evidence type="ECO:0000256" key="9">
    <source>
        <dbReference type="ARBA" id="ARBA00023242"/>
    </source>
</evidence>
<organism evidence="12 13">
    <name type="scientific">Acanthoscelides obtectus</name>
    <name type="common">Bean weevil</name>
    <name type="synonym">Bruchus obtectus</name>
    <dbReference type="NCBI Taxonomy" id="200917"/>
    <lineage>
        <taxon>Eukaryota</taxon>
        <taxon>Metazoa</taxon>
        <taxon>Ecdysozoa</taxon>
        <taxon>Arthropoda</taxon>
        <taxon>Hexapoda</taxon>
        <taxon>Insecta</taxon>
        <taxon>Pterygota</taxon>
        <taxon>Neoptera</taxon>
        <taxon>Endopterygota</taxon>
        <taxon>Coleoptera</taxon>
        <taxon>Polyphaga</taxon>
        <taxon>Cucujiformia</taxon>
        <taxon>Chrysomeloidea</taxon>
        <taxon>Chrysomelidae</taxon>
        <taxon>Bruchinae</taxon>
        <taxon>Bruchini</taxon>
        <taxon>Acanthoscelides</taxon>
    </lineage>
</organism>
<dbReference type="PROSITE" id="PS50157">
    <property type="entry name" value="ZINC_FINGER_C2H2_2"/>
    <property type="match status" value="10"/>
</dbReference>
<evidence type="ECO:0000313" key="13">
    <source>
        <dbReference type="Proteomes" id="UP001152888"/>
    </source>
</evidence>
<dbReference type="Pfam" id="PF21549">
    <property type="entry name" value="PRDM2_PR"/>
    <property type="match status" value="1"/>
</dbReference>
<dbReference type="InterPro" id="IPR050331">
    <property type="entry name" value="Zinc_finger"/>
</dbReference>
<feature type="domain" description="C2H2-type" evidence="11">
    <location>
        <begin position="725"/>
        <end position="752"/>
    </location>
</feature>
<keyword evidence="5" id="KW-0862">Zinc</keyword>
<keyword evidence="6" id="KW-0805">Transcription regulation</keyword>
<evidence type="ECO:0000256" key="3">
    <source>
        <dbReference type="ARBA" id="ARBA00022737"/>
    </source>
</evidence>
<dbReference type="EMBL" id="CAKOFQ010007345">
    <property type="protein sequence ID" value="CAH1998930.1"/>
    <property type="molecule type" value="Genomic_DNA"/>
</dbReference>
<dbReference type="Proteomes" id="UP001152888">
    <property type="component" value="Unassembled WGS sequence"/>
</dbReference>
<dbReference type="GO" id="GO:0008757">
    <property type="term" value="F:S-adenosylmethionine-dependent methyltransferase activity"/>
    <property type="evidence" value="ECO:0007669"/>
    <property type="project" value="UniProtKB-ARBA"/>
</dbReference>
<feature type="domain" description="C2H2-type" evidence="11">
    <location>
        <begin position="697"/>
        <end position="725"/>
    </location>
</feature>
<evidence type="ECO:0000313" key="12">
    <source>
        <dbReference type="EMBL" id="CAH1998930.1"/>
    </source>
</evidence>
<keyword evidence="8" id="KW-0804">Transcription</keyword>
<comment type="caution">
    <text evidence="12">The sequence shown here is derived from an EMBL/GenBank/DDBJ whole genome shotgun (WGS) entry which is preliminary data.</text>
</comment>
<dbReference type="InterPro" id="IPR013087">
    <property type="entry name" value="Znf_C2H2_type"/>
</dbReference>
<evidence type="ECO:0000256" key="4">
    <source>
        <dbReference type="ARBA" id="ARBA00022771"/>
    </source>
</evidence>
<feature type="domain" description="C2H2-type" evidence="11">
    <location>
        <begin position="450"/>
        <end position="477"/>
    </location>
</feature>
<sequence>MDMIVEGPPDDRGPIQDINIVDTTNWNTQHPTAIVNSNANTLLYIAVEYVKDAPNSAPTQQEVYSDFDPHVSPLDPNMSSVARYSPVYNEAVSEYNPVVIHQLVSQDGTVQNEQYINNLNTAPLENMPTVLCNGSVPDVSNQFLQMVGQTDNNLNGSSGGALQVNGEREQEVELLITDEATGISYSVNAQELLVERCLSDQQLLESLAPDPLLESELLALDDSTLKSELNDDIDISAASAVSAAPVRAPSSNFINAYASDANGESNGLVDSFRVETRNSRKMDVDPEDDLLSCVYTITDKPILTRARASLPEPYLVIGQANEENAVFAKKAIPKCSQFGPLEGVLLLNNEVTEKDKAESKDSLLFLIENDCVVYKMDVSDENTSNWMGFVRKAQSFEEQNLVISLVHGAIYFTTTTNILPKQELKVGYSTSYAQYFSLPVLQPPEPEPSWPCYECPQKFISSEELQNHLNVHDVKDENIKPKLRRILKNRKRPLKKYYTEALECKICEERFYQYSYNTLRSHLSDKHKFCKGFVEDHFTVFLNYECETCSTSFKSEALLKIHNLEHDPDSADEQFNHVCPACQKKCPTQRQLVAHVMQHALPKLPQTNRVKCPICYKIFALRERLQKHMLVHGSEEAKPLQCKTCNKRFLNNSALACHVKTHFAGKKVFECPICKESFDHVLKLKLHVPKHCQDNSYTCPHCMKVFKKYSIIRKHIRAFHCDRTHDCPHCTKNFPTVDKLRMHLLRHSDHREFLCADCGKQFKRKDKLKEHCKRTHNEERENAAPPDTTLSEAIPGTKRTKRFSSKLDLTDFHRFIYKCHSCLVGFKRRGMLVNHLAKRHPDIRPDSVPELNLPILQTTRDYYCQYCDKVYKSNSKRKAHILKNHPGAALPMSNRKQGQIPQEQVSGSLPNPTFSQTVGSITTRPQNCKWCHKQYASKAKLLQHQRKKHAEHMATAQGGGPQVKEEQQGAVTDIGGGGGGATLNVAGAGCGVAGMGIGVERQVGQPAVAMIMMTPKVEEVKQVPNGATVAEQPGNCSVTQFDKEGVVDNIIGNELDEYNLEEDSQFCHLSINEAESFMEDNELENPNSHLYRLLTVNNGMLQPPR</sequence>
<evidence type="ECO:0000256" key="1">
    <source>
        <dbReference type="ARBA" id="ARBA00004123"/>
    </source>
</evidence>
<evidence type="ECO:0000259" key="11">
    <source>
        <dbReference type="PROSITE" id="PS50157"/>
    </source>
</evidence>
<name>A0A9P0LL98_ACAOB</name>
<dbReference type="GO" id="GO:0008276">
    <property type="term" value="F:protein methyltransferase activity"/>
    <property type="evidence" value="ECO:0007669"/>
    <property type="project" value="UniProtKB-ARBA"/>
</dbReference>
<feature type="domain" description="C2H2-type" evidence="11">
    <location>
        <begin position="926"/>
        <end position="954"/>
    </location>
</feature>
<dbReference type="InterPro" id="IPR001214">
    <property type="entry name" value="SET_dom"/>
</dbReference>
<dbReference type="Gene3D" id="3.30.160.60">
    <property type="entry name" value="Classic Zinc Finger"/>
    <property type="match status" value="6"/>
</dbReference>
<keyword evidence="13" id="KW-1185">Reference proteome</keyword>
<dbReference type="PROSITE" id="PS00028">
    <property type="entry name" value="ZINC_FINGER_C2H2_1"/>
    <property type="match status" value="12"/>
</dbReference>
<dbReference type="GO" id="GO:0003677">
    <property type="term" value="F:DNA binding"/>
    <property type="evidence" value="ECO:0007669"/>
    <property type="project" value="UniProtKB-KW"/>
</dbReference>
<evidence type="ECO:0000256" key="5">
    <source>
        <dbReference type="ARBA" id="ARBA00022833"/>
    </source>
</evidence>
<accession>A0A9P0LL98</accession>
<dbReference type="Pfam" id="PF00096">
    <property type="entry name" value="zf-C2H2"/>
    <property type="match status" value="3"/>
</dbReference>
<dbReference type="PANTHER" id="PTHR16515">
    <property type="entry name" value="PR DOMAIN ZINC FINGER PROTEIN"/>
    <property type="match status" value="1"/>
</dbReference>
<dbReference type="FunFam" id="3.30.160.60:FF:001316">
    <property type="entry name" value="PR domain zinc finger protein 10"/>
    <property type="match status" value="1"/>
</dbReference>
<dbReference type="Gene3D" id="2.170.270.10">
    <property type="entry name" value="SET domain"/>
    <property type="match status" value="1"/>
</dbReference>
<dbReference type="GO" id="GO:0010468">
    <property type="term" value="P:regulation of gene expression"/>
    <property type="evidence" value="ECO:0007669"/>
    <property type="project" value="TreeGrafter"/>
</dbReference>
<dbReference type="AlphaFoldDB" id="A0A9P0LL98"/>
<feature type="domain" description="C2H2-type" evidence="11">
    <location>
        <begin position="817"/>
        <end position="845"/>
    </location>
</feature>
<dbReference type="InterPro" id="IPR046341">
    <property type="entry name" value="SET_dom_sf"/>
</dbReference>
<evidence type="ECO:0000256" key="8">
    <source>
        <dbReference type="ARBA" id="ARBA00023163"/>
    </source>
</evidence>
<dbReference type="GO" id="GO:0008170">
    <property type="term" value="F:N-methyltransferase activity"/>
    <property type="evidence" value="ECO:0007669"/>
    <property type="project" value="UniProtKB-ARBA"/>
</dbReference>
<keyword evidence="3" id="KW-0677">Repeat</keyword>
<keyword evidence="7" id="KW-0238">DNA-binding</keyword>
<gene>
    <name evidence="12" type="ORF">ACAOBT_LOCUS24687</name>
</gene>
<reference evidence="12" key="1">
    <citation type="submission" date="2022-03" db="EMBL/GenBank/DDBJ databases">
        <authorList>
            <person name="Sayadi A."/>
        </authorList>
    </citation>
    <scope>NUCLEOTIDE SEQUENCE</scope>
</reference>
<protein>
    <recommendedName>
        <fullName evidence="11">C2H2-type domain-containing protein</fullName>
    </recommendedName>
</protein>
<proteinExistence type="predicted"/>
<feature type="domain" description="C2H2-type" evidence="11">
    <location>
        <begin position="669"/>
        <end position="696"/>
    </location>
</feature>
<dbReference type="PANTHER" id="PTHR16515:SF49">
    <property type="entry name" value="GASTRULA ZINC FINGER PROTEIN XLCGF49.1-LIKE-RELATED"/>
    <property type="match status" value="1"/>
</dbReference>
<evidence type="ECO:0000256" key="6">
    <source>
        <dbReference type="ARBA" id="ARBA00023015"/>
    </source>
</evidence>
<dbReference type="SUPFAM" id="SSF57667">
    <property type="entry name" value="beta-beta-alpha zinc fingers"/>
    <property type="match status" value="4"/>
</dbReference>
<evidence type="ECO:0000256" key="2">
    <source>
        <dbReference type="ARBA" id="ARBA00022723"/>
    </source>
</evidence>
<dbReference type="GO" id="GO:0008270">
    <property type="term" value="F:zinc ion binding"/>
    <property type="evidence" value="ECO:0007669"/>
    <property type="project" value="UniProtKB-KW"/>
</dbReference>
<dbReference type="InterPro" id="IPR036236">
    <property type="entry name" value="Znf_C2H2_sf"/>
</dbReference>
<dbReference type="OrthoDB" id="3535323at2759"/>